<organism evidence="3">
    <name type="scientific">Aureoumbra lagunensis</name>
    <dbReference type="NCBI Taxonomy" id="44058"/>
    <lineage>
        <taxon>Eukaryota</taxon>
        <taxon>Sar</taxon>
        <taxon>Stramenopiles</taxon>
        <taxon>Ochrophyta</taxon>
        <taxon>Pelagophyceae</taxon>
        <taxon>Pelagomonadales</taxon>
        <taxon>Aureoumbra</taxon>
    </lineage>
</organism>
<evidence type="ECO:0000259" key="2">
    <source>
        <dbReference type="Pfam" id="PF13679"/>
    </source>
</evidence>
<reference evidence="3" key="1">
    <citation type="submission" date="2021-01" db="EMBL/GenBank/DDBJ databases">
        <authorList>
            <person name="Corre E."/>
            <person name="Pelletier E."/>
            <person name="Niang G."/>
            <person name="Scheremetjew M."/>
            <person name="Finn R."/>
            <person name="Kale V."/>
            <person name="Holt S."/>
            <person name="Cochrane G."/>
            <person name="Meng A."/>
            <person name="Brown T."/>
            <person name="Cohen L."/>
        </authorList>
    </citation>
    <scope>NUCLEOTIDE SEQUENCE</scope>
    <source>
        <strain evidence="3">CCMP1510</strain>
    </source>
</reference>
<evidence type="ECO:0000256" key="1">
    <source>
        <dbReference type="SAM" id="MobiDB-lite"/>
    </source>
</evidence>
<gene>
    <name evidence="3" type="ORF">ALAG00032_LOCUS12846</name>
</gene>
<accession>A0A7S3NNG0</accession>
<feature type="domain" description="Methyltransferase" evidence="2">
    <location>
        <begin position="33"/>
        <end position="183"/>
    </location>
</feature>
<dbReference type="AlphaFoldDB" id="A0A7S3NNG0"/>
<name>A0A7S3NNG0_9STRA</name>
<proteinExistence type="predicted"/>
<dbReference type="SUPFAM" id="SSF53335">
    <property type="entry name" value="S-adenosyl-L-methionine-dependent methyltransferases"/>
    <property type="match status" value="1"/>
</dbReference>
<feature type="region of interest" description="Disordered" evidence="1">
    <location>
        <begin position="316"/>
        <end position="342"/>
    </location>
</feature>
<sequence length="342" mass="38617">MIEAVDAVIRWRRRFDGNPGLWRRIMKPRLIKEIGETAPILDATLCLLRGNQDLKDVTIVDLCSGKGYLSMLLSELAPKGNVYRCLLVDKAWPRSVEGIEPQSHHIDWSHLYEPYSWPIPLISSKQDIKSRSALRSFREKVLDNAPGPLLILAVHLCGTLSLRAVELFNEQPNASFLALKPCCLPPIIHAQRKEFFVIGQHEFLAKDVASNGKFSGNKWIGPPRHQIKTKFDRWVKNLASGLLLKDGGRYATEQISVQVQGGFQNSFLFAQHSPAPVLWDHLAYRRHENLASLSNTADKQLTTFPESDIDIDQNLDRKEDATSEECSLSAMLGPETTKEKMK</sequence>
<protein>
    <recommendedName>
        <fullName evidence="2">Methyltransferase domain-containing protein</fullName>
    </recommendedName>
</protein>
<evidence type="ECO:0000313" key="3">
    <source>
        <dbReference type="EMBL" id="CAE0372063.1"/>
    </source>
</evidence>
<dbReference type="EMBL" id="HBIJ01019636">
    <property type="protein sequence ID" value="CAE0372063.1"/>
    <property type="molecule type" value="Transcribed_RNA"/>
</dbReference>
<dbReference type="InterPro" id="IPR025714">
    <property type="entry name" value="Methyltranfer_dom"/>
</dbReference>
<dbReference type="InterPro" id="IPR029063">
    <property type="entry name" value="SAM-dependent_MTases_sf"/>
</dbReference>
<dbReference type="Pfam" id="PF13679">
    <property type="entry name" value="Methyltransf_32"/>
    <property type="match status" value="1"/>
</dbReference>